<evidence type="ECO:0000313" key="1">
    <source>
        <dbReference type="EMBL" id="AXQ58842.1"/>
    </source>
</evidence>
<accession>A0A385DK05</accession>
<protein>
    <submittedName>
        <fullName evidence="1">Uncharacterized protein</fullName>
    </submittedName>
</protein>
<dbReference type="KEGG" id="sky:D0C37_05075"/>
<reference evidence="1 2" key="1">
    <citation type="submission" date="2018-08" db="EMBL/GenBank/DDBJ databases">
        <authorList>
            <person name="Ferrada E.E."/>
            <person name="Latorre B.A."/>
        </authorList>
    </citation>
    <scope>NUCLEOTIDE SEQUENCE [LARGE SCALE GENOMIC DNA]</scope>
    <source>
        <strain evidence="1 2">VK-A60T</strain>
    </source>
</reference>
<dbReference type="Proteomes" id="UP000259636">
    <property type="component" value="Chromosome"/>
</dbReference>
<dbReference type="EMBL" id="CP031742">
    <property type="protein sequence ID" value="AXQ58842.1"/>
    <property type="molecule type" value="Genomic_DNA"/>
</dbReference>
<name>A0A385DK05_9ACTN</name>
<organism evidence="1 2">
    <name type="scientific">Streptomyces koyangensis</name>
    <dbReference type="NCBI Taxonomy" id="188770"/>
    <lineage>
        <taxon>Bacteria</taxon>
        <taxon>Bacillati</taxon>
        <taxon>Actinomycetota</taxon>
        <taxon>Actinomycetes</taxon>
        <taxon>Kitasatosporales</taxon>
        <taxon>Streptomycetaceae</taxon>
        <taxon>Streptomyces</taxon>
        <taxon>Streptomyces aurantiacus group</taxon>
    </lineage>
</organism>
<gene>
    <name evidence="1" type="ORF">D0C37_05075</name>
</gene>
<sequence>MWPVGVSTYLALTFSTLLSSQGTDASFVLTLSGFPPGASLRCFVFPTLSDSFVSDFLGAFPVPAPRFRFAFPFPAVPTLSDPFGPDSQSAGFVFPAVGPFRRPEP</sequence>
<proteinExistence type="predicted"/>
<evidence type="ECO:0000313" key="2">
    <source>
        <dbReference type="Proteomes" id="UP000259636"/>
    </source>
</evidence>
<dbReference type="AlphaFoldDB" id="A0A385DK05"/>